<evidence type="ECO:0000313" key="2">
    <source>
        <dbReference type="EMBL" id="GAF75926.1"/>
    </source>
</evidence>
<organism evidence="2">
    <name type="scientific">marine sediment metagenome</name>
    <dbReference type="NCBI Taxonomy" id="412755"/>
    <lineage>
        <taxon>unclassified sequences</taxon>
        <taxon>metagenomes</taxon>
        <taxon>ecological metagenomes</taxon>
    </lineage>
</organism>
<dbReference type="AlphaFoldDB" id="X0SLC5"/>
<dbReference type="EMBL" id="BARS01004294">
    <property type="protein sequence ID" value="GAF75926.1"/>
    <property type="molecule type" value="Genomic_DNA"/>
</dbReference>
<feature type="non-terminal residue" evidence="2">
    <location>
        <position position="1"/>
    </location>
</feature>
<name>X0SLC5_9ZZZZ</name>
<proteinExistence type="predicted"/>
<gene>
    <name evidence="2" type="ORF">S01H1_08361</name>
</gene>
<protein>
    <recommendedName>
        <fullName evidence="1">Spore protein YkvP/CgeB glycosyl transferase-like domain-containing protein</fullName>
    </recommendedName>
</protein>
<dbReference type="InterPro" id="IPR055259">
    <property type="entry name" value="YkvP/CgeB_Glyco_trans-like"/>
</dbReference>
<dbReference type="Pfam" id="PF13524">
    <property type="entry name" value="Glyco_trans_1_2"/>
    <property type="match status" value="1"/>
</dbReference>
<evidence type="ECO:0000259" key="1">
    <source>
        <dbReference type="Pfam" id="PF13524"/>
    </source>
</evidence>
<accession>X0SLC5</accession>
<comment type="caution">
    <text evidence="2">The sequence shown here is derived from an EMBL/GenBank/DDBJ whole genome shotgun (WGS) entry which is preliminary data.</text>
</comment>
<feature type="domain" description="Spore protein YkvP/CgeB glycosyl transferase-like" evidence="1">
    <location>
        <begin position="2"/>
        <end position="32"/>
    </location>
</feature>
<reference evidence="2" key="1">
    <citation type="journal article" date="2014" name="Front. Microbiol.">
        <title>High frequency of phylogenetically diverse reductive dehalogenase-homologous genes in deep subseafloor sedimentary metagenomes.</title>
        <authorList>
            <person name="Kawai M."/>
            <person name="Futagami T."/>
            <person name="Toyoda A."/>
            <person name="Takaki Y."/>
            <person name="Nishi S."/>
            <person name="Hori S."/>
            <person name="Arai W."/>
            <person name="Tsubouchi T."/>
            <person name="Morono Y."/>
            <person name="Uchiyama I."/>
            <person name="Ito T."/>
            <person name="Fujiyama A."/>
            <person name="Inagaki F."/>
            <person name="Takami H."/>
        </authorList>
    </citation>
    <scope>NUCLEOTIDE SEQUENCE</scope>
    <source>
        <strain evidence="2">Expedition CK06-06</strain>
    </source>
</reference>
<sequence length="39" mass="4855">KRPQEREAIAKKAYERARKEHTYHHRIKELLEIVKRGER</sequence>